<feature type="transmembrane region" description="Helical" evidence="2">
    <location>
        <begin position="219"/>
        <end position="242"/>
    </location>
</feature>
<dbReference type="Gene3D" id="2.60.40.10">
    <property type="entry name" value="Immunoglobulins"/>
    <property type="match status" value="1"/>
</dbReference>
<gene>
    <name evidence="3" type="ORF">MCOR_56018</name>
</gene>
<dbReference type="AlphaFoldDB" id="A0A6J8EUD4"/>
<keyword evidence="2" id="KW-0812">Transmembrane</keyword>
<organism evidence="3 4">
    <name type="scientific">Mytilus coruscus</name>
    <name type="common">Sea mussel</name>
    <dbReference type="NCBI Taxonomy" id="42192"/>
    <lineage>
        <taxon>Eukaryota</taxon>
        <taxon>Metazoa</taxon>
        <taxon>Spiralia</taxon>
        <taxon>Lophotrochozoa</taxon>
        <taxon>Mollusca</taxon>
        <taxon>Bivalvia</taxon>
        <taxon>Autobranchia</taxon>
        <taxon>Pteriomorphia</taxon>
        <taxon>Mytilida</taxon>
        <taxon>Mytiloidea</taxon>
        <taxon>Mytilidae</taxon>
        <taxon>Mytilinae</taxon>
        <taxon>Mytilus</taxon>
    </lineage>
</organism>
<keyword evidence="2" id="KW-0472">Membrane</keyword>
<dbReference type="OrthoDB" id="6155503at2759"/>
<dbReference type="SUPFAM" id="SSF48726">
    <property type="entry name" value="Immunoglobulin"/>
    <property type="match status" value="1"/>
</dbReference>
<sequence length="271" mass="31697">MTASGITRRQLRWDIKTTTVIYGQDATLSCNGIGCKPLSIRKWIGGPTSDVLCFNDYSSNPEKYQLMYNKTKPSFDLTIKSFNFTDTNCTYTCACGFFQYTHMLKLEEIDFVYPPDKDLNSKTKQEDGKLYINMSMKVYPLPNCNIVYKNTVLPVETILVDAQEEVGIKLYELKLEYILSVDYKSCRENLSLSCKVRSFEFPLLQQKLDLCKDHPDAKLYTFIWILPGLVCGFLISLLVIYVKRRRRKRLERERKRKRREQNEDQMLMDAL</sequence>
<dbReference type="EMBL" id="CACVKT020009960">
    <property type="protein sequence ID" value="CAC5424080.1"/>
    <property type="molecule type" value="Genomic_DNA"/>
</dbReference>
<name>A0A6J8EUD4_MYTCO</name>
<evidence type="ECO:0000313" key="3">
    <source>
        <dbReference type="EMBL" id="CAC5424080.1"/>
    </source>
</evidence>
<evidence type="ECO:0000256" key="1">
    <source>
        <dbReference type="SAM" id="MobiDB-lite"/>
    </source>
</evidence>
<dbReference type="Proteomes" id="UP000507470">
    <property type="component" value="Unassembled WGS sequence"/>
</dbReference>
<feature type="region of interest" description="Disordered" evidence="1">
    <location>
        <begin position="252"/>
        <end position="271"/>
    </location>
</feature>
<dbReference type="InterPro" id="IPR013783">
    <property type="entry name" value="Ig-like_fold"/>
</dbReference>
<reference evidence="3 4" key="1">
    <citation type="submission" date="2020-06" db="EMBL/GenBank/DDBJ databases">
        <authorList>
            <person name="Li R."/>
            <person name="Bekaert M."/>
        </authorList>
    </citation>
    <scope>NUCLEOTIDE SEQUENCE [LARGE SCALE GENOMIC DNA]</scope>
    <source>
        <strain evidence="4">wild</strain>
    </source>
</reference>
<protein>
    <recommendedName>
        <fullName evidence="5">Ig-like domain-containing protein</fullName>
    </recommendedName>
</protein>
<dbReference type="InterPro" id="IPR036179">
    <property type="entry name" value="Ig-like_dom_sf"/>
</dbReference>
<evidence type="ECO:0000313" key="4">
    <source>
        <dbReference type="Proteomes" id="UP000507470"/>
    </source>
</evidence>
<proteinExistence type="predicted"/>
<keyword evidence="2" id="KW-1133">Transmembrane helix</keyword>
<evidence type="ECO:0000256" key="2">
    <source>
        <dbReference type="SAM" id="Phobius"/>
    </source>
</evidence>
<accession>A0A6J8EUD4</accession>
<evidence type="ECO:0008006" key="5">
    <source>
        <dbReference type="Google" id="ProtNLM"/>
    </source>
</evidence>
<keyword evidence="4" id="KW-1185">Reference proteome</keyword>